<sequence length="78" mass="8990">MNKRIFKSVARIIVLVAIIGVMSIKSQSISMERELKTNLEIMTKTKRKNNEKVVIGYKKTIDLNFNKVVIVTIKKLLK</sequence>
<proteinExistence type="predicted"/>
<organism evidence="1 2">
    <name type="scientific">Clostridium ganghwense</name>
    <dbReference type="NCBI Taxonomy" id="312089"/>
    <lineage>
        <taxon>Bacteria</taxon>
        <taxon>Bacillati</taxon>
        <taxon>Bacillota</taxon>
        <taxon>Clostridia</taxon>
        <taxon>Eubacteriales</taxon>
        <taxon>Clostridiaceae</taxon>
        <taxon>Clostridium</taxon>
    </lineage>
</organism>
<accession>A0ABT4CM65</accession>
<protein>
    <submittedName>
        <fullName evidence="1">Uncharacterized protein</fullName>
    </submittedName>
</protein>
<keyword evidence="2" id="KW-1185">Reference proteome</keyword>
<dbReference type="RefSeq" id="WP_268048723.1">
    <property type="nucleotide sequence ID" value="NZ_JAPQES010000001.1"/>
</dbReference>
<reference evidence="1" key="1">
    <citation type="submission" date="2022-12" db="EMBL/GenBank/DDBJ databases">
        <authorList>
            <person name="Wang J."/>
        </authorList>
    </citation>
    <scope>NUCLEOTIDE SEQUENCE</scope>
    <source>
        <strain evidence="1">HY-42-06</strain>
    </source>
</reference>
<evidence type="ECO:0000313" key="2">
    <source>
        <dbReference type="Proteomes" id="UP001079657"/>
    </source>
</evidence>
<dbReference type="Proteomes" id="UP001079657">
    <property type="component" value="Unassembled WGS sequence"/>
</dbReference>
<gene>
    <name evidence="1" type="ORF">OXH55_05750</name>
</gene>
<name>A0ABT4CM65_9CLOT</name>
<dbReference type="EMBL" id="JAPQES010000001">
    <property type="protein sequence ID" value="MCY6370131.1"/>
    <property type="molecule type" value="Genomic_DNA"/>
</dbReference>
<evidence type="ECO:0000313" key="1">
    <source>
        <dbReference type="EMBL" id="MCY6370131.1"/>
    </source>
</evidence>
<comment type="caution">
    <text evidence="1">The sequence shown here is derived from an EMBL/GenBank/DDBJ whole genome shotgun (WGS) entry which is preliminary data.</text>
</comment>